<dbReference type="InterPro" id="IPR008538">
    <property type="entry name" value="Uma2"/>
</dbReference>
<dbReference type="PANTHER" id="PTHR34107:SF1">
    <property type="entry name" value="SLL0198 PROTEIN"/>
    <property type="match status" value="1"/>
</dbReference>
<name>A0A5C6DF53_9BACT</name>
<keyword evidence="3" id="KW-1185">Reference proteome</keyword>
<dbReference type="AlphaFoldDB" id="A0A5C6DF53"/>
<dbReference type="Pfam" id="PF05685">
    <property type="entry name" value="Uma2"/>
    <property type="match status" value="1"/>
</dbReference>
<evidence type="ECO:0000313" key="2">
    <source>
        <dbReference type="EMBL" id="TWU33756.1"/>
    </source>
</evidence>
<sequence length="179" mass="20347">MHLTIELPNRSETLASNRERWAEVLADRELAVHGYRVETNAFGQVIMTPPAGGPHSSRQSQIAYWLQNRRGGRGLVECPISTSDGVRAADVGWYSVERYAHVRGQLAFELAPEICVEVESPRNTELELRIKRQLYFDAGAQECWQCDLEGRMSYYLSTDPETKRNQSTLCPDFPNTIED</sequence>
<dbReference type="EMBL" id="SJPV01000009">
    <property type="protein sequence ID" value="TWU33756.1"/>
    <property type="molecule type" value="Genomic_DNA"/>
</dbReference>
<dbReference type="PANTHER" id="PTHR34107">
    <property type="entry name" value="SLL0198 PROTEIN-RELATED"/>
    <property type="match status" value="1"/>
</dbReference>
<dbReference type="RefSeq" id="WP_146529119.1">
    <property type="nucleotide sequence ID" value="NZ_SJPV01000009.1"/>
</dbReference>
<proteinExistence type="predicted"/>
<dbReference type="InterPro" id="IPR012296">
    <property type="entry name" value="Nuclease_put_TT1808"/>
</dbReference>
<feature type="domain" description="Putative restriction endonuclease" evidence="1">
    <location>
        <begin position="33"/>
        <end position="152"/>
    </location>
</feature>
<dbReference type="InterPro" id="IPR011335">
    <property type="entry name" value="Restrct_endonuc-II-like"/>
</dbReference>
<evidence type="ECO:0000259" key="1">
    <source>
        <dbReference type="Pfam" id="PF05685"/>
    </source>
</evidence>
<dbReference type="Proteomes" id="UP000319143">
    <property type="component" value="Unassembled WGS sequence"/>
</dbReference>
<gene>
    <name evidence="2" type="ORF">Poly41_47530</name>
</gene>
<dbReference type="OrthoDB" id="274259at2"/>
<reference evidence="2 3" key="1">
    <citation type="submission" date="2019-02" db="EMBL/GenBank/DDBJ databases">
        <title>Deep-cultivation of Planctomycetes and their phenomic and genomic characterization uncovers novel biology.</title>
        <authorList>
            <person name="Wiegand S."/>
            <person name="Jogler M."/>
            <person name="Boedeker C."/>
            <person name="Pinto D."/>
            <person name="Vollmers J."/>
            <person name="Rivas-Marin E."/>
            <person name="Kohn T."/>
            <person name="Peeters S.H."/>
            <person name="Heuer A."/>
            <person name="Rast P."/>
            <person name="Oberbeckmann S."/>
            <person name="Bunk B."/>
            <person name="Jeske O."/>
            <person name="Meyerdierks A."/>
            <person name="Storesund J.E."/>
            <person name="Kallscheuer N."/>
            <person name="Luecker S."/>
            <person name="Lage O.M."/>
            <person name="Pohl T."/>
            <person name="Merkel B.J."/>
            <person name="Hornburger P."/>
            <person name="Mueller R.-W."/>
            <person name="Bruemmer F."/>
            <person name="Labrenz M."/>
            <person name="Spormann A.M."/>
            <person name="Op Den Camp H."/>
            <person name="Overmann J."/>
            <person name="Amann R."/>
            <person name="Jetten M.S.M."/>
            <person name="Mascher T."/>
            <person name="Medema M.H."/>
            <person name="Devos D.P."/>
            <person name="Kaster A.-K."/>
            <person name="Ovreas L."/>
            <person name="Rohde M."/>
            <person name="Galperin M.Y."/>
            <person name="Jogler C."/>
        </authorList>
    </citation>
    <scope>NUCLEOTIDE SEQUENCE [LARGE SCALE GENOMIC DNA]</scope>
    <source>
        <strain evidence="2 3">Poly41</strain>
    </source>
</reference>
<evidence type="ECO:0000313" key="3">
    <source>
        <dbReference type="Proteomes" id="UP000319143"/>
    </source>
</evidence>
<dbReference type="CDD" id="cd06260">
    <property type="entry name" value="DUF820-like"/>
    <property type="match status" value="1"/>
</dbReference>
<accession>A0A5C6DF53</accession>
<comment type="caution">
    <text evidence="2">The sequence shown here is derived from an EMBL/GenBank/DDBJ whole genome shotgun (WGS) entry which is preliminary data.</text>
</comment>
<dbReference type="Gene3D" id="3.90.1570.10">
    <property type="entry name" value="tt1808, chain A"/>
    <property type="match status" value="1"/>
</dbReference>
<dbReference type="SUPFAM" id="SSF52980">
    <property type="entry name" value="Restriction endonuclease-like"/>
    <property type="match status" value="1"/>
</dbReference>
<organism evidence="2 3">
    <name type="scientific">Novipirellula artificiosorum</name>
    <dbReference type="NCBI Taxonomy" id="2528016"/>
    <lineage>
        <taxon>Bacteria</taxon>
        <taxon>Pseudomonadati</taxon>
        <taxon>Planctomycetota</taxon>
        <taxon>Planctomycetia</taxon>
        <taxon>Pirellulales</taxon>
        <taxon>Pirellulaceae</taxon>
        <taxon>Novipirellula</taxon>
    </lineage>
</organism>
<protein>
    <recommendedName>
        <fullName evidence="1">Putative restriction endonuclease domain-containing protein</fullName>
    </recommendedName>
</protein>